<comment type="caution">
    <text evidence="1">The sequence shown here is derived from an EMBL/GenBank/DDBJ whole genome shotgun (WGS) entry which is preliminary data.</text>
</comment>
<dbReference type="Proteomes" id="UP001631993">
    <property type="component" value="Unassembled WGS sequence"/>
</dbReference>
<evidence type="ECO:0000313" key="1">
    <source>
        <dbReference type="EMBL" id="MFM9653852.1"/>
    </source>
</evidence>
<organism evidence="1 2">
    <name type="scientific">Streptomyces galilaeus</name>
    <dbReference type="NCBI Taxonomy" id="33899"/>
    <lineage>
        <taxon>Bacteria</taxon>
        <taxon>Bacillati</taxon>
        <taxon>Actinomycetota</taxon>
        <taxon>Actinomycetes</taxon>
        <taxon>Kitasatosporales</taxon>
        <taxon>Streptomycetaceae</taxon>
        <taxon>Streptomyces</taxon>
    </lineage>
</organism>
<feature type="non-terminal residue" evidence="1">
    <location>
        <position position="82"/>
    </location>
</feature>
<evidence type="ECO:0000313" key="2">
    <source>
        <dbReference type="Proteomes" id="UP001631993"/>
    </source>
</evidence>
<keyword evidence="2" id="KW-1185">Reference proteome</keyword>
<name>A0ABW9J0Q1_STRGJ</name>
<accession>A0ABW9J0Q1</accession>
<dbReference type="RefSeq" id="WP_409098093.1">
    <property type="nucleotide sequence ID" value="NZ_JBJVNE010000479.1"/>
</dbReference>
<sequence>MSDADLFELDYSADGEPEDAYLEHDGGKMLLAHLAIGGKPYGVPVHRKAYGPQDAITKISANNLVNVEAQGLPSRWALVDPN</sequence>
<reference evidence="1 2" key="1">
    <citation type="submission" date="2024-12" db="EMBL/GenBank/DDBJ databases">
        <title>Forecasting of Potato common scab and diversities of Pathogenic streptomyces spp. in china.</title>
        <authorList>
            <person name="Handique U."/>
            <person name="Wu J."/>
        </authorList>
    </citation>
    <scope>NUCLEOTIDE SEQUENCE [LARGE SCALE GENOMIC DNA]</scope>
    <source>
        <strain evidence="1 2">ZRIMU1585</strain>
    </source>
</reference>
<protein>
    <submittedName>
        <fullName evidence="1">Uncharacterized protein</fullName>
    </submittedName>
</protein>
<gene>
    <name evidence="1" type="ORF">ACKI1S_48680</name>
</gene>
<proteinExistence type="predicted"/>
<dbReference type="EMBL" id="JBJVNE010000479">
    <property type="protein sequence ID" value="MFM9653852.1"/>
    <property type="molecule type" value="Genomic_DNA"/>
</dbReference>